<dbReference type="PROSITE" id="PS50096">
    <property type="entry name" value="IQ"/>
    <property type="match status" value="1"/>
</dbReference>
<evidence type="ECO:0000313" key="3">
    <source>
        <dbReference type="EMBL" id="KFG30687.1"/>
    </source>
</evidence>
<dbReference type="AlphaFoldDB" id="A0A086JEW9"/>
<dbReference type="EC" id="3.6.1.3" evidence="3"/>
<dbReference type="Proteomes" id="UP000028837">
    <property type="component" value="Unassembled WGS sequence"/>
</dbReference>
<feature type="compositionally biased region" description="Low complexity" evidence="1">
    <location>
        <begin position="326"/>
        <end position="337"/>
    </location>
</feature>
<proteinExistence type="predicted"/>
<dbReference type="VEuPathDB" id="ToxoDB:TGDOM2_211050"/>
<dbReference type="InterPro" id="IPR003959">
    <property type="entry name" value="ATPase_AAA_core"/>
</dbReference>
<dbReference type="SMART" id="SM00382">
    <property type="entry name" value="AAA"/>
    <property type="match status" value="1"/>
</dbReference>
<feature type="region of interest" description="Disordered" evidence="1">
    <location>
        <begin position="271"/>
        <end position="337"/>
    </location>
</feature>
<dbReference type="PANTHER" id="PTHR14690:SF0">
    <property type="entry name" value="IQ MOTIF CONTAINING WITH AAA DOMAIN 1"/>
    <property type="match status" value="1"/>
</dbReference>
<comment type="caution">
    <text evidence="3">The sequence shown here is derived from an EMBL/GenBank/DDBJ whole genome shotgun (WGS) entry which is preliminary data.</text>
</comment>
<accession>A0A086JEW9</accession>
<evidence type="ECO:0000256" key="1">
    <source>
        <dbReference type="SAM" id="MobiDB-lite"/>
    </source>
</evidence>
<dbReference type="EMBL" id="AHZU02001601">
    <property type="protein sequence ID" value="KFG30687.1"/>
    <property type="molecule type" value="Genomic_DNA"/>
</dbReference>
<dbReference type="Gene3D" id="1.10.8.60">
    <property type="match status" value="1"/>
</dbReference>
<feature type="compositionally biased region" description="Basic and acidic residues" evidence="1">
    <location>
        <begin position="314"/>
        <end position="325"/>
    </location>
</feature>
<dbReference type="SUPFAM" id="SSF52540">
    <property type="entry name" value="P-loop containing nucleoside triphosphate hydrolases"/>
    <property type="match status" value="1"/>
</dbReference>
<dbReference type="GO" id="GO:0016887">
    <property type="term" value="F:ATP hydrolysis activity"/>
    <property type="evidence" value="ECO:0007669"/>
    <property type="project" value="InterPro"/>
</dbReference>
<dbReference type="InterPro" id="IPR027417">
    <property type="entry name" value="P-loop_NTPase"/>
</dbReference>
<name>A0A086JEW9_TOXGO</name>
<gene>
    <name evidence="3" type="ORF">TGDOM2_211050</name>
</gene>
<keyword evidence="3" id="KW-0378">Hydrolase</keyword>
<evidence type="ECO:0000259" key="2">
    <source>
        <dbReference type="SMART" id="SM00382"/>
    </source>
</evidence>
<dbReference type="Gene3D" id="3.40.50.300">
    <property type="entry name" value="P-loop containing nucleotide triphosphate hydrolases"/>
    <property type="match status" value="1"/>
</dbReference>
<dbReference type="InterPro" id="IPR003593">
    <property type="entry name" value="AAA+_ATPase"/>
</dbReference>
<evidence type="ECO:0000313" key="4">
    <source>
        <dbReference type="Proteomes" id="UP000028837"/>
    </source>
</evidence>
<protein>
    <submittedName>
        <fullName evidence="3">ATPase, AAA family protein</fullName>
        <ecNumber evidence="3">3.6.1.3</ecNumber>
    </submittedName>
</protein>
<dbReference type="Pfam" id="PF00004">
    <property type="entry name" value="AAA"/>
    <property type="match status" value="1"/>
</dbReference>
<dbReference type="GO" id="GO:0005524">
    <property type="term" value="F:ATP binding"/>
    <property type="evidence" value="ECO:0007669"/>
    <property type="project" value="InterPro"/>
</dbReference>
<organism evidence="3 4">
    <name type="scientific">Toxoplasma gondii GAB2-2007-GAL-DOM2</name>
    <dbReference type="NCBI Taxonomy" id="1130820"/>
    <lineage>
        <taxon>Eukaryota</taxon>
        <taxon>Sar</taxon>
        <taxon>Alveolata</taxon>
        <taxon>Apicomplexa</taxon>
        <taxon>Conoidasida</taxon>
        <taxon>Coccidia</taxon>
        <taxon>Eucoccidiorida</taxon>
        <taxon>Eimeriorina</taxon>
        <taxon>Sarcocystidae</taxon>
        <taxon>Toxoplasma</taxon>
    </lineage>
</organism>
<dbReference type="OrthoDB" id="3046016at2759"/>
<sequence>MSHRTYKKKLRGAMDDLKELLQLEQDCVVLPTTSSEVETFYPKVARLYVRYIVVTNAIEACHDNIVHPQERAFVRKVLETLLVRLLEIKKIVIATSPRDGSPHLFIADVLSYLDVSPEQATLRIPRFLKDDLDAAEQWDVKMQKLEYWAATLRANALRTWEAASRIQAVWRAWSCRRRVEKERRTSLVFWGFDFVESDSQSTEEKRLLKQVFATRKLFQKEAEKTYNASLDTELAWLRNNVGSELKARKFEEGRDWMLEFRRQVGSFPTSLADRTKDYDGIPPPPPDGRPYKIGLPGADKRPAAKAKAKAQPAKKPEAGKEKKSTVPEVETPPQTTTDELRDLATDFERNWIDFQSSLDAAQEPDQAIMRSQLLPQVEREVTAEVDELLKQELVRLRQRFDLVKEKRSKRKGQKGAKKAKKGEKNAKKVKCCNAMDIAGPDEDIFPDLVKDGILKAIAPAKLEEFIGNFPVCAIPTEEFLPAPTAWQIKQFLVEQIILPLASTHIRERTPFPARSLLLYGPPGSGKSLVARIIATEAGAMFYDISPHVIENLYKQQKTGTSLMIHRTFLSAQQHAPAVIYIDNVDQVFMPKKGGKKKGNGGESQLQSTAWRIRDQLKAHLNLVRKAGGPLSNSDRLLIIGCTSRPFADRLDQKGMSDFFDHKLWLNFPNYETRKMIWENLLQKKHARIETLALANLSTLAEISEGYSSGALEAAVDHAFVDQRIARLVDEPVHPTELIGVLSRLPYCWPEDWLQFREFDFVATGEKARVAARKAKAEAEKAAAEKANRNRK</sequence>
<reference evidence="3 4" key="1">
    <citation type="submission" date="2014-02" db="EMBL/GenBank/DDBJ databases">
        <authorList>
            <person name="Sibley D."/>
            <person name="Venepally P."/>
            <person name="Karamycheva S."/>
            <person name="Hadjithomas M."/>
            <person name="Khan A."/>
            <person name="Brunk B."/>
            <person name="Roos D."/>
            <person name="Caler E."/>
            <person name="Lorenzi H."/>
        </authorList>
    </citation>
    <scope>NUCLEOTIDE SEQUENCE [LARGE SCALE GENOMIC DNA]</scope>
    <source>
        <strain evidence="3 4">GAB2-2007-GAL-DOM2</strain>
    </source>
</reference>
<feature type="domain" description="AAA+ ATPase" evidence="2">
    <location>
        <begin position="512"/>
        <end position="669"/>
    </location>
</feature>
<dbReference type="InterPro" id="IPR052267">
    <property type="entry name" value="N-DRC_Component"/>
</dbReference>
<dbReference type="PANTHER" id="PTHR14690">
    <property type="entry name" value="IQ MOTIF CONTAINING WITH AAA DOMAIN 1"/>
    <property type="match status" value="1"/>
</dbReference>